<keyword evidence="4" id="KW-1185">Reference proteome</keyword>
<dbReference type="EMBL" id="MTYJ01000293">
    <property type="protein sequence ID" value="OWA52934.1"/>
    <property type="molecule type" value="Genomic_DNA"/>
</dbReference>
<evidence type="ECO:0000313" key="3">
    <source>
        <dbReference type="EMBL" id="OWA52934.1"/>
    </source>
</evidence>
<keyword evidence="2" id="KW-0812">Transmembrane</keyword>
<evidence type="ECO:0000313" key="4">
    <source>
        <dbReference type="Proteomes" id="UP000192578"/>
    </source>
</evidence>
<evidence type="ECO:0000256" key="2">
    <source>
        <dbReference type="SAM" id="Phobius"/>
    </source>
</evidence>
<feature type="region of interest" description="Disordered" evidence="1">
    <location>
        <begin position="184"/>
        <end position="209"/>
    </location>
</feature>
<comment type="caution">
    <text evidence="3">The sequence shown here is derived from an EMBL/GenBank/DDBJ whole genome shotgun (WGS) entry which is preliminary data.</text>
</comment>
<dbReference type="AlphaFoldDB" id="A0A9X6NGS0"/>
<proteinExistence type="predicted"/>
<dbReference type="Proteomes" id="UP000192578">
    <property type="component" value="Unassembled WGS sequence"/>
</dbReference>
<protein>
    <submittedName>
        <fullName evidence="3">Uncharacterized protein</fullName>
    </submittedName>
</protein>
<name>A0A9X6NGS0_HYPEX</name>
<gene>
    <name evidence="3" type="ORF">BV898_17376</name>
</gene>
<feature type="transmembrane region" description="Helical" evidence="2">
    <location>
        <begin position="65"/>
        <end position="88"/>
    </location>
</feature>
<keyword evidence="2" id="KW-0472">Membrane</keyword>
<reference evidence="4" key="1">
    <citation type="submission" date="2017-01" db="EMBL/GenBank/DDBJ databases">
        <title>Comparative genomics of anhydrobiosis in the tardigrade Hypsibius dujardini.</title>
        <authorList>
            <person name="Yoshida Y."/>
            <person name="Koutsovoulos G."/>
            <person name="Laetsch D."/>
            <person name="Stevens L."/>
            <person name="Kumar S."/>
            <person name="Horikawa D."/>
            <person name="Ishino K."/>
            <person name="Komine S."/>
            <person name="Tomita M."/>
            <person name="Blaxter M."/>
            <person name="Arakawa K."/>
        </authorList>
    </citation>
    <scope>NUCLEOTIDE SEQUENCE [LARGE SCALE GENOMIC DNA]</scope>
    <source>
        <strain evidence="4">Z151</strain>
    </source>
</reference>
<accession>A0A9X6NGS0</accession>
<keyword evidence="2" id="KW-1133">Transmembrane helix</keyword>
<organism evidence="3 4">
    <name type="scientific">Hypsibius exemplaris</name>
    <name type="common">Freshwater tardigrade</name>
    <dbReference type="NCBI Taxonomy" id="2072580"/>
    <lineage>
        <taxon>Eukaryota</taxon>
        <taxon>Metazoa</taxon>
        <taxon>Ecdysozoa</taxon>
        <taxon>Tardigrada</taxon>
        <taxon>Eutardigrada</taxon>
        <taxon>Parachela</taxon>
        <taxon>Hypsibioidea</taxon>
        <taxon>Hypsibiidae</taxon>
        <taxon>Hypsibius</taxon>
    </lineage>
</organism>
<sequence length="209" mass="22870">MVVFLPALNDPFYYEVACPVRRAVCRRGLGVGHHVKWTFLVALYYGFSLDTVGCIFRLEEMRDCYLFMQLLVCVLPVTVILMTIPAIAIDMVPIIDVIAEPWLELGVVDHRIPTRWTAPSNTYLTDGIKGGRPFGPSNIHLTDGIKDGRPSGLSNTYLTDGIKGGRPSGPSNTYFTNGIKAGNLTDGMKGGNRPDGMKGGNRPDLRTPA</sequence>
<feature type="transmembrane region" description="Helical" evidence="2">
    <location>
        <begin position="37"/>
        <end position="58"/>
    </location>
</feature>
<evidence type="ECO:0000256" key="1">
    <source>
        <dbReference type="SAM" id="MobiDB-lite"/>
    </source>
</evidence>